<feature type="transmembrane region" description="Helical" evidence="8">
    <location>
        <begin position="92"/>
        <end position="113"/>
    </location>
</feature>
<dbReference type="GO" id="GO:0005886">
    <property type="term" value="C:plasma membrane"/>
    <property type="evidence" value="ECO:0007669"/>
    <property type="project" value="UniProtKB-SubCell"/>
</dbReference>
<dbReference type="OrthoDB" id="9816060at2"/>
<dbReference type="RefSeq" id="WP_096355319.1">
    <property type="nucleotide sequence ID" value="NZ_AP014946.1"/>
</dbReference>
<name>A0A0S3PUR7_9BRAD</name>
<dbReference type="InterPro" id="IPR006507">
    <property type="entry name" value="UPF0283"/>
</dbReference>
<keyword evidence="10" id="KW-1185">Reference proteome</keyword>
<evidence type="ECO:0000256" key="3">
    <source>
        <dbReference type="ARBA" id="ARBA00022475"/>
    </source>
</evidence>
<organism evidence="9 10">
    <name type="scientific">Variibacter gotjawalensis</name>
    <dbReference type="NCBI Taxonomy" id="1333996"/>
    <lineage>
        <taxon>Bacteria</taxon>
        <taxon>Pseudomonadati</taxon>
        <taxon>Pseudomonadota</taxon>
        <taxon>Alphaproteobacteria</taxon>
        <taxon>Hyphomicrobiales</taxon>
        <taxon>Nitrobacteraceae</taxon>
        <taxon>Variibacter</taxon>
    </lineage>
</organism>
<reference evidence="9 10" key="1">
    <citation type="submission" date="2015-08" db="EMBL/GenBank/DDBJ databases">
        <title>Investigation of the bacterial diversity of lava forest soil.</title>
        <authorList>
            <person name="Lee J.S."/>
        </authorList>
    </citation>
    <scope>NUCLEOTIDE SEQUENCE [LARGE SCALE GENOMIC DNA]</scope>
    <source>
        <strain evidence="9 10">GJW-30</strain>
    </source>
</reference>
<dbReference type="NCBIfam" id="TIGR01620">
    <property type="entry name" value="hyp_HI0043"/>
    <property type="match status" value="1"/>
</dbReference>
<accession>A0A0S3PUR7</accession>
<keyword evidence="7 8" id="KW-0472">Membrane</keyword>
<protein>
    <submittedName>
        <fullName evidence="9">Uncharacterized protein</fullName>
    </submittedName>
</protein>
<evidence type="ECO:0000256" key="4">
    <source>
        <dbReference type="ARBA" id="ARBA00022519"/>
    </source>
</evidence>
<dbReference type="AlphaFoldDB" id="A0A0S3PUR7"/>
<dbReference type="Proteomes" id="UP000236884">
    <property type="component" value="Chromosome"/>
</dbReference>
<dbReference type="KEGG" id="vgo:GJW-30_1_02250"/>
<evidence type="ECO:0000256" key="8">
    <source>
        <dbReference type="SAM" id="Phobius"/>
    </source>
</evidence>
<evidence type="ECO:0000313" key="10">
    <source>
        <dbReference type="Proteomes" id="UP000236884"/>
    </source>
</evidence>
<keyword evidence="3" id="KW-1003">Cell membrane</keyword>
<keyword evidence="4" id="KW-0997">Cell inner membrane</keyword>
<evidence type="ECO:0000256" key="2">
    <source>
        <dbReference type="ARBA" id="ARBA00008255"/>
    </source>
</evidence>
<keyword evidence="5 8" id="KW-0812">Transmembrane</keyword>
<keyword evidence="6 8" id="KW-1133">Transmembrane helix</keyword>
<sequence>MSEQRRPAVFRLDDPHVAISDVDAPLRSRGRSDIVIQPEPEAALPAEILAPPARKRFRWGTVFWSALGGLVSMGASLSVWKLVEDLFARNEWLGWLGFVLAVVAAFALLVIVVRESIGLMRLAAVETLRERAVAILASDDRDAGRSLIGDLIAFARKVPRLARGRVALESHGQDIIDGADLVRLAERELLPDLDAEARQLVADASKRVSVVTAVSPRAAVDMLFVLYTAVRLIRRLAELYGGRPGWLGMIRLVRETITHLAVTGGMAAGDSIVQQMLGHGVAAKLSAKLGEGVLNGLLTARLGLAAIDVVRPLPFTALPRPTMTDVASGFVRRREAKDEDV</sequence>
<feature type="transmembrane region" description="Helical" evidence="8">
    <location>
        <begin position="62"/>
        <end position="80"/>
    </location>
</feature>
<dbReference type="PANTHER" id="PTHR39342">
    <property type="entry name" value="UPF0283 MEMBRANE PROTEIN YCJF"/>
    <property type="match status" value="1"/>
</dbReference>
<evidence type="ECO:0000256" key="1">
    <source>
        <dbReference type="ARBA" id="ARBA00004429"/>
    </source>
</evidence>
<evidence type="ECO:0000256" key="6">
    <source>
        <dbReference type="ARBA" id="ARBA00022989"/>
    </source>
</evidence>
<evidence type="ECO:0000256" key="7">
    <source>
        <dbReference type="ARBA" id="ARBA00023136"/>
    </source>
</evidence>
<proteinExistence type="inferred from homology"/>
<dbReference type="PANTHER" id="PTHR39342:SF1">
    <property type="entry name" value="UPF0283 MEMBRANE PROTEIN YCJF"/>
    <property type="match status" value="1"/>
</dbReference>
<dbReference type="InterPro" id="IPR021147">
    <property type="entry name" value="DUF697"/>
</dbReference>
<gene>
    <name evidence="9" type="ORF">GJW-30_1_02250</name>
</gene>
<evidence type="ECO:0000256" key="5">
    <source>
        <dbReference type="ARBA" id="ARBA00022692"/>
    </source>
</evidence>
<dbReference type="Pfam" id="PF05128">
    <property type="entry name" value="DUF697"/>
    <property type="match status" value="1"/>
</dbReference>
<dbReference type="EMBL" id="AP014946">
    <property type="protein sequence ID" value="BAT59717.1"/>
    <property type="molecule type" value="Genomic_DNA"/>
</dbReference>
<comment type="subcellular location">
    <subcellularLocation>
        <location evidence="1">Cell inner membrane</location>
        <topology evidence="1">Multi-pass membrane protein</topology>
    </subcellularLocation>
</comment>
<evidence type="ECO:0000313" key="9">
    <source>
        <dbReference type="EMBL" id="BAT59717.1"/>
    </source>
</evidence>
<comment type="similarity">
    <text evidence="2">Belongs to the UPF0283 family.</text>
</comment>